<dbReference type="InterPro" id="IPR025483">
    <property type="entry name" value="Lipase_euk"/>
</dbReference>
<dbReference type="PANTHER" id="PTHR11005">
    <property type="entry name" value="LYSOSOMAL ACID LIPASE-RELATED"/>
    <property type="match status" value="1"/>
</dbReference>
<keyword evidence="2" id="KW-0378">Hydrolase</keyword>
<proteinExistence type="inferred from homology"/>
<protein>
    <recommendedName>
        <fullName evidence="2">Lipase</fullName>
    </recommendedName>
</protein>
<accession>A0ABN8AT55</accession>
<dbReference type="InterPro" id="IPR006693">
    <property type="entry name" value="AB_hydrolase_lipase"/>
</dbReference>
<keyword evidence="3" id="KW-0732">Signal</keyword>
<keyword evidence="2" id="KW-0443">Lipid metabolism</keyword>
<evidence type="ECO:0000256" key="2">
    <source>
        <dbReference type="PIRNR" id="PIRNR000862"/>
    </source>
</evidence>
<dbReference type="Proteomes" id="UP001153292">
    <property type="component" value="Chromosome 1"/>
</dbReference>
<evidence type="ECO:0000313" key="6">
    <source>
        <dbReference type="Proteomes" id="UP001153292"/>
    </source>
</evidence>
<evidence type="ECO:0000256" key="1">
    <source>
        <dbReference type="ARBA" id="ARBA00010701"/>
    </source>
</evidence>
<evidence type="ECO:0000256" key="3">
    <source>
        <dbReference type="SAM" id="SignalP"/>
    </source>
</evidence>
<feature type="chain" id="PRO_5046850104" description="Lipase" evidence="3">
    <location>
        <begin position="23"/>
        <end position="403"/>
    </location>
</feature>
<keyword evidence="6" id="KW-1185">Reference proteome</keyword>
<comment type="similarity">
    <text evidence="1 2">Belongs to the AB hydrolase superfamily. Lipase family.</text>
</comment>
<dbReference type="InterPro" id="IPR029058">
    <property type="entry name" value="AB_hydrolase_fold"/>
</dbReference>
<sequence length="403" mass="45558">MCGVVLFKVFIMLSAFTLITEAQYSRKDNMDAPVPKLITANGYPVEKHRVTTEDGYHIQMHRIPAGRRTARRTVGSGGKGKRAVLMVHGLVGSSGDFVIMGPKNSLSYILADAGYDVWLGNLRGNIYTSHQNLTRNDPAFWDYSFHEHGKYDAPAMIDKVLKVTGLSKILYIGYSMGTTTFFTMMSQKPEYNDKLIAFVALAPAVYVDNMKEIATFFLKSMDIITTLRQRGMLALGFKQDVMDFVAESFCTARNPESDVCMRIMYSIVGEDYEQHDWDMTPIFIARAQPASWKQLEHFGKIAMTSVFTEWADGLWGALKPYRLDNVKIPVSLFYGLNDRLTEKSGILRLAAELNETGVLHSIKGCNWPKFNHLDFVFAKNVGKLVNRPLVGHIDELHNKYYVQ</sequence>
<reference evidence="5" key="1">
    <citation type="submission" date="2021-12" db="EMBL/GenBank/DDBJ databases">
        <authorList>
            <person name="King R."/>
        </authorList>
    </citation>
    <scope>NUCLEOTIDE SEQUENCE</scope>
</reference>
<evidence type="ECO:0000313" key="5">
    <source>
        <dbReference type="EMBL" id="CAH0397619.1"/>
    </source>
</evidence>
<feature type="signal peptide" evidence="3">
    <location>
        <begin position="1"/>
        <end position="22"/>
    </location>
</feature>
<dbReference type="PIRSF" id="PIRSF000862">
    <property type="entry name" value="Steryl_ester_lip"/>
    <property type="match status" value="1"/>
</dbReference>
<dbReference type="SUPFAM" id="SSF53474">
    <property type="entry name" value="alpha/beta-Hydrolases"/>
    <property type="match status" value="1"/>
</dbReference>
<dbReference type="Gene3D" id="3.40.50.1820">
    <property type="entry name" value="alpha/beta hydrolase"/>
    <property type="match status" value="1"/>
</dbReference>
<gene>
    <name evidence="5" type="ORF">CHILSU_LOCUS693</name>
</gene>
<name>A0ABN8AT55_CHISP</name>
<evidence type="ECO:0000259" key="4">
    <source>
        <dbReference type="Pfam" id="PF04083"/>
    </source>
</evidence>
<dbReference type="EMBL" id="OU963894">
    <property type="protein sequence ID" value="CAH0397619.1"/>
    <property type="molecule type" value="Genomic_DNA"/>
</dbReference>
<organism evidence="5 6">
    <name type="scientific">Chilo suppressalis</name>
    <name type="common">Asiatic rice borer moth</name>
    <dbReference type="NCBI Taxonomy" id="168631"/>
    <lineage>
        <taxon>Eukaryota</taxon>
        <taxon>Metazoa</taxon>
        <taxon>Ecdysozoa</taxon>
        <taxon>Arthropoda</taxon>
        <taxon>Hexapoda</taxon>
        <taxon>Insecta</taxon>
        <taxon>Pterygota</taxon>
        <taxon>Neoptera</taxon>
        <taxon>Endopterygota</taxon>
        <taxon>Lepidoptera</taxon>
        <taxon>Glossata</taxon>
        <taxon>Ditrysia</taxon>
        <taxon>Pyraloidea</taxon>
        <taxon>Crambidae</taxon>
        <taxon>Crambinae</taxon>
        <taxon>Chilo</taxon>
    </lineage>
</organism>
<feature type="domain" description="Partial AB-hydrolase lipase" evidence="4">
    <location>
        <begin position="35"/>
        <end position="100"/>
    </location>
</feature>
<keyword evidence="2" id="KW-0442">Lipid degradation</keyword>
<dbReference type="Pfam" id="PF04083">
    <property type="entry name" value="Abhydro_lipase"/>
    <property type="match status" value="1"/>
</dbReference>